<dbReference type="Proteomes" id="UP000663281">
    <property type="component" value="Chromosome"/>
</dbReference>
<dbReference type="KEGG" id="scyp:JYB88_03340"/>
<name>A0A975AMS3_9GAMM</name>
<dbReference type="AlphaFoldDB" id="A0A975AMS3"/>
<sequence>MSVLLLALLSQPLSATEDEPVTDLPPAPTEDVVQIKAVCQQIALEDQVEAADMQKFLLGCLNEQLNEMGYQPLTSLD</sequence>
<reference evidence="1 2" key="1">
    <citation type="submission" date="2021-03" db="EMBL/GenBank/DDBJ databases">
        <title>Novel species identification of genus Shewanella.</title>
        <authorList>
            <person name="Liu G."/>
            <person name="Zhang Q."/>
        </authorList>
    </citation>
    <scope>NUCLEOTIDE SEQUENCE [LARGE SCALE GENOMIC DNA]</scope>
    <source>
        <strain evidence="1 2">FJAT-53726</strain>
    </source>
</reference>
<proteinExistence type="predicted"/>
<protein>
    <submittedName>
        <fullName evidence="1">Uncharacterized protein</fullName>
    </submittedName>
</protein>
<organism evidence="1 2">
    <name type="scientific">Shewanella cyperi</name>
    <dbReference type="NCBI Taxonomy" id="2814292"/>
    <lineage>
        <taxon>Bacteria</taxon>
        <taxon>Pseudomonadati</taxon>
        <taxon>Pseudomonadota</taxon>
        <taxon>Gammaproteobacteria</taxon>
        <taxon>Alteromonadales</taxon>
        <taxon>Shewanellaceae</taxon>
        <taxon>Shewanella</taxon>
    </lineage>
</organism>
<accession>A0A975AMS3</accession>
<dbReference type="EMBL" id="CP071504">
    <property type="protein sequence ID" value="QSX31757.1"/>
    <property type="molecule type" value="Genomic_DNA"/>
</dbReference>
<evidence type="ECO:0000313" key="1">
    <source>
        <dbReference type="EMBL" id="QSX31757.1"/>
    </source>
</evidence>
<keyword evidence="2" id="KW-1185">Reference proteome</keyword>
<gene>
    <name evidence="1" type="ORF">JYB88_03340</name>
</gene>
<evidence type="ECO:0000313" key="2">
    <source>
        <dbReference type="Proteomes" id="UP000663281"/>
    </source>
</evidence>